<comment type="caution">
    <text evidence="3">The sequence shown here is derived from an EMBL/GenBank/DDBJ whole genome shotgun (WGS) entry which is preliminary data.</text>
</comment>
<name>A0A4S3KNC3_9GAMM</name>
<evidence type="ECO:0000256" key="1">
    <source>
        <dbReference type="PROSITE-ProRule" id="PRU00464"/>
    </source>
</evidence>
<dbReference type="RefSeq" id="WP_081128935.1">
    <property type="nucleotide sequence ID" value="NZ_DAHXOC010000007.1"/>
</dbReference>
<dbReference type="STRING" id="993689.GCA_002077135_02945"/>
<proteinExistence type="predicted"/>
<dbReference type="Proteomes" id="UP000307749">
    <property type="component" value="Unassembled WGS sequence"/>
</dbReference>
<dbReference type="PROSITE" id="PS51084">
    <property type="entry name" value="HIT_2"/>
    <property type="match status" value="1"/>
</dbReference>
<dbReference type="SUPFAM" id="SSF54197">
    <property type="entry name" value="HIT-like"/>
    <property type="match status" value="1"/>
</dbReference>
<dbReference type="EMBL" id="MWQO01000029">
    <property type="protein sequence ID" value="THD10336.1"/>
    <property type="molecule type" value="Genomic_DNA"/>
</dbReference>
<dbReference type="AlphaFoldDB" id="A0A4S3KNC3"/>
<dbReference type="InterPro" id="IPR036265">
    <property type="entry name" value="HIT-like_sf"/>
</dbReference>
<sequence>MTAAAGLFALDARLAADTLPVAQLALCEVRLLDDARFGWLVLIPRRAALQEIFDLDADARMQLLAELDLAAAALHAELPGDKFNVGALGNVVRQLHVHLVARRIGDAAWPGPVWGHGTRIPYTPTAGKALCAALRQRLTTSTE</sequence>
<dbReference type="InterPro" id="IPR011146">
    <property type="entry name" value="HIT-like"/>
</dbReference>
<dbReference type="OrthoDB" id="9799145at2"/>
<dbReference type="Pfam" id="PF01230">
    <property type="entry name" value="HIT"/>
    <property type="match status" value="1"/>
</dbReference>
<gene>
    <name evidence="3" type="ORF">B1806_08885</name>
</gene>
<evidence type="ECO:0000313" key="3">
    <source>
        <dbReference type="EMBL" id="THD10336.1"/>
    </source>
</evidence>
<dbReference type="GO" id="GO:0016787">
    <property type="term" value="F:hydrolase activity"/>
    <property type="evidence" value="ECO:0007669"/>
    <property type="project" value="UniProtKB-KW"/>
</dbReference>
<dbReference type="Gene3D" id="3.30.428.10">
    <property type="entry name" value="HIT-like"/>
    <property type="match status" value="1"/>
</dbReference>
<accession>A0A4S3KNC3</accession>
<reference evidence="3 4" key="1">
    <citation type="submission" date="2017-02" db="EMBL/GenBank/DDBJ databases">
        <title>Whole genome sequencing of Metallibacterium scheffleri DSM 24874 (T).</title>
        <authorList>
            <person name="Kumar S."/>
            <person name="Patil P."/>
            <person name="Patil P.B."/>
        </authorList>
    </citation>
    <scope>NUCLEOTIDE SEQUENCE [LARGE SCALE GENOMIC DNA]</scope>
    <source>
        <strain evidence="3 4">DSM 24874</strain>
    </source>
</reference>
<keyword evidence="3" id="KW-0378">Hydrolase</keyword>
<organism evidence="3 4">
    <name type="scientific">Metallibacterium scheffleri</name>
    <dbReference type="NCBI Taxonomy" id="993689"/>
    <lineage>
        <taxon>Bacteria</taxon>
        <taxon>Pseudomonadati</taxon>
        <taxon>Pseudomonadota</taxon>
        <taxon>Gammaproteobacteria</taxon>
        <taxon>Lysobacterales</taxon>
        <taxon>Rhodanobacteraceae</taxon>
        <taxon>Metallibacterium</taxon>
    </lineage>
</organism>
<feature type="domain" description="HIT" evidence="2">
    <location>
        <begin position="38"/>
        <end position="109"/>
    </location>
</feature>
<evidence type="ECO:0000259" key="2">
    <source>
        <dbReference type="PROSITE" id="PS51084"/>
    </source>
</evidence>
<evidence type="ECO:0000313" key="4">
    <source>
        <dbReference type="Proteomes" id="UP000307749"/>
    </source>
</evidence>
<comment type="caution">
    <text evidence="1">Lacks conserved residue(s) required for the propagation of feature annotation.</text>
</comment>
<dbReference type="InterPro" id="IPR026026">
    <property type="entry name" value="HIT_Hint"/>
</dbReference>
<keyword evidence="4" id="KW-1185">Reference proteome</keyword>
<protein>
    <submittedName>
        <fullName evidence="3">Diadenosine tetraphosphate hydrolase</fullName>
    </submittedName>
</protein>
<dbReference type="PIRSF" id="PIRSF000714">
    <property type="entry name" value="HIT"/>
    <property type="match status" value="1"/>
</dbReference>